<reference evidence="14 15" key="1">
    <citation type="submission" date="2019-11" db="EMBL/GenBank/DDBJ databases">
        <authorList>
            <person name="Jiang L.-Q."/>
        </authorList>
    </citation>
    <scope>NUCLEOTIDE SEQUENCE [LARGE SCALE GENOMIC DNA]</scope>
    <source>
        <strain evidence="14 15">YIM 132087</strain>
    </source>
</reference>
<comment type="cofactor">
    <cofactor evidence="10">
        <name>phosphate</name>
        <dbReference type="ChEBI" id="CHEBI:43474"/>
    </cofactor>
</comment>
<dbReference type="InterPro" id="IPR012341">
    <property type="entry name" value="6hp_glycosidase-like_sf"/>
</dbReference>
<evidence type="ECO:0000259" key="12">
    <source>
        <dbReference type="Pfam" id="PF00723"/>
    </source>
</evidence>
<comment type="caution">
    <text evidence="14">The sequence shown here is derived from an EMBL/GenBank/DDBJ whole genome shotgun (WGS) entry which is preliminary data.</text>
</comment>
<dbReference type="AlphaFoldDB" id="A0A7K1FEX5"/>
<keyword evidence="5 14" id="KW-0378">Hydrolase</keyword>
<evidence type="ECO:0000256" key="9">
    <source>
        <dbReference type="ARBA" id="ARBA00031637"/>
    </source>
</evidence>
<comment type="similarity">
    <text evidence="2">Belongs to the glycosyl hydrolase 15 family.</text>
</comment>
<evidence type="ECO:0000256" key="3">
    <source>
        <dbReference type="ARBA" id="ARBA00012757"/>
    </source>
</evidence>
<evidence type="ECO:0000256" key="4">
    <source>
        <dbReference type="ARBA" id="ARBA00019905"/>
    </source>
</evidence>
<dbReference type="PANTHER" id="PTHR31616">
    <property type="entry name" value="TREHALASE"/>
    <property type="match status" value="1"/>
</dbReference>
<dbReference type="PANTHER" id="PTHR31616:SF0">
    <property type="entry name" value="GLUCAN 1,4-ALPHA-GLUCOSIDASE"/>
    <property type="match status" value="1"/>
</dbReference>
<dbReference type="GO" id="GO:0005993">
    <property type="term" value="P:trehalose catabolic process"/>
    <property type="evidence" value="ECO:0007669"/>
    <property type="project" value="UniProtKB-ARBA"/>
</dbReference>
<evidence type="ECO:0000313" key="15">
    <source>
        <dbReference type="Proteomes" id="UP000460221"/>
    </source>
</evidence>
<evidence type="ECO:0000259" key="13">
    <source>
        <dbReference type="Pfam" id="PF19291"/>
    </source>
</evidence>
<feature type="domain" description="GH15-like" evidence="12">
    <location>
        <begin position="222"/>
        <end position="582"/>
    </location>
</feature>
<proteinExistence type="inferred from homology"/>
<dbReference type="Pfam" id="PF00723">
    <property type="entry name" value="Glyco_hydro_15"/>
    <property type="match status" value="1"/>
</dbReference>
<keyword evidence="15" id="KW-1185">Reference proteome</keyword>
<name>A0A7K1FEX5_9ACTN</name>
<dbReference type="EMBL" id="WLYK01000001">
    <property type="protein sequence ID" value="MTD12626.1"/>
    <property type="molecule type" value="Genomic_DNA"/>
</dbReference>
<evidence type="ECO:0000256" key="2">
    <source>
        <dbReference type="ARBA" id="ARBA00006188"/>
    </source>
</evidence>
<keyword evidence="6" id="KW-0119">Carbohydrate metabolism</keyword>
<protein>
    <recommendedName>
        <fullName evidence="4">Trehalase</fullName>
        <ecNumber evidence="3">3.2.1.28</ecNumber>
    </recommendedName>
    <alternativeName>
        <fullName evidence="8">Alpha,alpha-trehalase</fullName>
    </alternativeName>
    <alternativeName>
        <fullName evidence="9">Alpha,alpha-trehalose glucohydrolase</fullName>
    </alternativeName>
</protein>
<dbReference type="InterPro" id="IPR011613">
    <property type="entry name" value="GH15-like"/>
</dbReference>
<dbReference type="SUPFAM" id="SSF48208">
    <property type="entry name" value="Six-hairpin glycosidases"/>
    <property type="match status" value="1"/>
</dbReference>
<feature type="domain" description="Trehalase-like N-terminal" evidence="13">
    <location>
        <begin position="4"/>
        <end position="197"/>
    </location>
</feature>
<evidence type="ECO:0000256" key="5">
    <source>
        <dbReference type="ARBA" id="ARBA00022801"/>
    </source>
</evidence>
<sequence length="593" mass="66548">MDRRIEDYGLIGDTQTAALVGRDGSIDWLCLPRFDSAAIFAALLGTEDHGRWRLAPAGEVTRTERRYQGDDLVLETTFHTADGTVRIIDFMPVRGQSPDIVRIVEGVHGAVPMRMDMTLRFEYGSVLPWVRQDGNALVAIAGPTAVWLRTPVQTRGENFSTVADFTVEEGDRIPFVLTWRESHKSPPKPVDPERALRDTTAWWAKWLSRGTVPDSPWAPLIRRSLITLKALTYAPTGGIVAAPTTSLPEQPGGVRNWDYRFCWLRDATMTLQALMYAGFAQEAEDWHHWLLRAIAGDPAKIQIMYGVAGERRLSEYVADWLPGFDGHPVRIGNAAVDQFQLDVYGEVMDALYQARLMGSGTGESTWALQRALMGIVAQRWQEPDEGIWEVRGDPQHFTHSKLMAWVAADRAVKSVEKFGVEGPVDDWRALREEIREDILQKGWDSDRSTFTQYYGSEELDAALLMIPLVGFLPADDDRVRGTVAAIEKGLLIDGFVRRYTQRHDIDTDGLPPGEGAFLACTFWLADNYVLMGRTDEARQIFDRLTELCNDLGLLSEEYDPVGHRMLGNFPQAFSHVPLINTARTLAGGHTHQR</sequence>
<evidence type="ECO:0000256" key="8">
    <source>
        <dbReference type="ARBA" id="ARBA00030473"/>
    </source>
</evidence>
<dbReference type="Gene3D" id="1.50.10.10">
    <property type="match status" value="1"/>
</dbReference>
<comment type="catalytic activity">
    <reaction evidence="1">
        <text>alpha,alpha-trehalose + H2O = alpha-D-glucose + beta-D-glucose</text>
        <dbReference type="Rhea" id="RHEA:32675"/>
        <dbReference type="ChEBI" id="CHEBI:15377"/>
        <dbReference type="ChEBI" id="CHEBI:15903"/>
        <dbReference type="ChEBI" id="CHEBI:16551"/>
        <dbReference type="ChEBI" id="CHEBI:17925"/>
        <dbReference type="EC" id="3.2.1.28"/>
    </reaction>
</comment>
<evidence type="ECO:0000256" key="10">
    <source>
        <dbReference type="ARBA" id="ARBA00053030"/>
    </source>
</evidence>
<dbReference type="InterPro" id="IPR008928">
    <property type="entry name" value="6-hairpin_glycosidase_sf"/>
</dbReference>
<keyword evidence="7" id="KW-0326">Glycosidase</keyword>
<evidence type="ECO:0000256" key="11">
    <source>
        <dbReference type="ARBA" id="ARBA00060615"/>
    </source>
</evidence>
<dbReference type="InterPro" id="IPR045582">
    <property type="entry name" value="Trehalase-like_N"/>
</dbReference>
<evidence type="ECO:0000256" key="7">
    <source>
        <dbReference type="ARBA" id="ARBA00023295"/>
    </source>
</evidence>
<evidence type="ECO:0000256" key="1">
    <source>
        <dbReference type="ARBA" id="ARBA00001576"/>
    </source>
</evidence>
<dbReference type="Proteomes" id="UP000460221">
    <property type="component" value="Unassembled WGS sequence"/>
</dbReference>
<evidence type="ECO:0000256" key="6">
    <source>
        <dbReference type="ARBA" id="ARBA00023277"/>
    </source>
</evidence>
<evidence type="ECO:0000313" key="14">
    <source>
        <dbReference type="EMBL" id="MTD12626.1"/>
    </source>
</evidence>
<dbReference type="RefSeq" id="WP_154766657.1">
    <property type="nucleotide sequence ID" value="NZ_WLYK01000001.1"/>
</dbReference>
<dbReference type="Pfam" id="PF19291">
    <property type="entry name" value="TREH_N"/>
    <property type="match status" value="1"/>
</dbReference>
<gene>
    <name evidence="14" type="ORF">GIS00_01535</name>
</gene>
<accession>A0A7K1FEX5</accession>
<dbReference type="GO" id="GO:0004555">
    <property type="term" value="F:alpha,alpha-trehalase activity"/>
    <property type="evidence" value="ECO:0007669"/>
    <property type="project" value="UniProtKB-EC"/>
</dbReference>
<comment type="pathway">
    <text evidence="11">Glycan degradation; trehalose degradation; D-glucose from alpha,alpha-trehalose: step 1/1.</text>
</comment>
<dbReference type="EC" id="3.2.1.28" evidence="3"/>
<organism evidence="14 15">
    <name type="scientific">Nakamurella alba</name>
    <dbReference type="NCBI Taxonomy" id="2665158"/>
    <lineage>
        <taxon>Bacteria</taxon>
        <taxon>Bacillati</taxon>
        <taxon>Actinomycetota</taxon>
        <taxon>Actinomycetes</taxon>
        <taxon>Nakamurellales</taxon>
        <taxon>Nakamurellaceae</taxon>
        <taxon>Nakamurella</taxon>
    </lineage>
</organism>
<dbReference type="FunFam" id="1.50.10.10:FF:000005">
    <property type="entry name" value="Glycosyl hydrolase, glucoamylase"/>
    <property type="match status" value="1"/>
</dbReference>